<evidence type="ECO:0000313" key="1">
    <source>
        <dbReference type="EMBL" id="KAJ7309705.1"/>
    </source>
</evidence>
<reference evidence="1" key="1">
    <citation type="journal article" date="2023" name="DNA Res.">
        <title>Chromosome-level genome assembly of Phrynocephalus forsythii using third-generation DNA sequencing and Hi-C analysis.</title>
        <authorList>
            <person name="Qi Y."/>
            <person name="Zhao W."/>
            <person name="Zhao Y."/>
            <person name="Niu C."/>
            <person name="Cao S."/>
            <person name="Zhang Y."/>
        </authorList>
    </citation>
    <scope>NUCLEOTIDE SEQUENCE</scope>
    <source>
        <tissue evidence="1">Muscle</tissue>
    </source>
</reference>
<organism evidence="1 2">
    <name type="scientific">Phrynocephalus forsythii</name>
    <dbReference type="NCBI Taxonomy" id="171643"/>
    <lineage>
        <taxon>Eukaryota</taxon>
        <taxon>Metazoa</taxon>
        <taxon>Chordata</taxon>
        <taxon>Craniata</taxon>
        <taxon>Vertebrata</taxon>
        <taxon>Euteleostomi</taxon>
        <taxon>Lepidosauria</taxon>
        <taxon>Squamata</taxon>
        <taxon>Bifurcata</taxon>
        <taxon>Unidentata</taxon>
        <taxon>Episquamata</taxon>
        <taxon>Toxicofera</taxon>
        <taxon>Iguania</taxon>
        <taxon>Acrodonta</taxon>
        <taxon>Agamidae</taxon>
        <taxon>Agaminae</taxon>
        <taxon>Phrynocephalus</taxon>
    </lineage>
</organism>
<evidence type="ECO:0000313" key="2">
    <source>
        <dbReference type="Proteomes" id="UP001142489"/>
    </source>
</evidence>
<protein>
    <submittedName>
        <fullName evidence="1">Uncharacterized protein</fullName>
    </submittedName>
</protein>
<gene>
    <name evidence="1" type="ORF">JRQ81_007765</name>
</gene>
<dbReference type="AlphaFoldDB" id="A0A9Q0XC64"/>
<sequence length="138" mass="15561">MLGFCRDSVPWLGIQLLPIKVAWPTETENFSDLNRNQNQRVQAPGHGEAEEQGHRSGLQPGPSSFLFLLSKGEDPMHQENKNLMGFMFLVGRGHVEDRIYASSRGTLCVVYDAGIWKCSFPTIYPWDIIISSAFKALY</sequence>
<dbReference type="EMBL" id="JAPFRF010000016">
    <property type="protein sequence ID" value="KAJ7309705.1"/>
    <property type="molecule type" value="Genomic_DNA"/>
</dbReference>
<keyword evidence="2" id="KW-1185">Reference proteome</keyword>
<comment type="caution">
    <text evidence="1">The sequence shown here is derived from an EMBL/GenBank/DDBJ whole genome shotgun (WGS) entry which is preliminary data.</text>
</comment>
<accession>A0A9Q0XC64</accession>
<proteinExistence type="predicted"/>
<dbReference type="Proteomes" id="UP001142489">
    <property type="component" value="Unassembled WGS sequence"/>
</dbReference>
<name>A0A9Q0XC64_9SAUR</name>